<proteinExistence type="predicted"/>
<dbReference type="Proteomes" id="UP000032142">
    <property type="component" value="Unassembled WGS sequence"/>
</dbReference>
<gene>
    <name evidence="1" type="ORF">F383_12386</name>
</gene>
<sequence length="11" mass="1240">MVPQGTHDRVT</sequence>
<dbReference type="EMBL" id="KN455123">
    <property type="protein sequence ID" value="KHG30221.1"/>
    <property type="molecule type" value="Genomic_DNA"/>
</dbReference>
<protein>
    <submittedName>
        <fullName evidence="1">Uncharacterized protein</fullName>
    </submittedName>
</protein>
<reference evidence="2" key="1">
    <citation type="submission" date="2014-09" db="EMBL/GenBank/DDBJ databases">
        <authorList>
            <person name="Mudge J."/>
            <person name="Ramaraj T."/>
            <person name="Lindquist I.E."/>
            <person name="Bharti A.K."/>
            <person name="Sundararajan A."/>
            <person name="Cameron C.T."/>
            <person name="Woodward J.E."/>
            <person name="May G.D."/>
            <person name="Brubaker C."/>
            <person name="Broadhvest J."/>
            <person name="Wilkins T.A."/>
        </authorList>
    </citation>
    <scope>NUCLEOTIDE SEQUENCE</scope>
    <source>
        <strain evidence="2">cv. AKA8401</strain>
    </source>
</reference>
<evidence type="ECO:0000313" key="1">
    <source>
        <dbReference type="EMBL" id="KHG30221.1"/>
    </source>
</evidence>
<accession>A0A0B0Q2S4</accession>
<evidence type="ECO:0000313" key="2">
    <source>
        <dbReference type="Proteomes" id="UP000032142"/>
    </source>
</evidence>
<organism evidence="1 2">
    <name type="scientific">Gossypium arboreum</name>
    <name type="common">Tree cotton</name>
    <name type="synonym">Gossypium nanking</name>
    <dbReference type="NCBI Taxonomy" id="29729"/>
    <lineage>
        <taxon>Eukaryota</taxon>
        <taxon>Viridiplantae</taxon>
        <taxon>Streptophyta</taxon>
        <taxon>Embryophyta</taxon>
        <taxon>Tracheophyta</taxon>
        <taxon>Spermatophyta</taxon>
        <taxon>Magnoliopsida</taxon>
        <taxon>eudicotyledons</taxon>
        <taxon>Gunneridae</taxon>
        <taxon>Pentapetalae</taxon>
        <taxon>rosids</taxon>
        <taxon>malvids</taxon>
        <taxon>Malvales</taxon>
        <taxon>Malvaceae</taxon>
        <taxon>Malvoideae</taxon>
        <taxon>Gossypium</taxon>
    </lineage>
</organism>
<keyword evidence="2" id="KW-1185">Reference proteome</keyword>
<name>A0A0B0Q2S4_GOSAR</name>